<reference key="2">
    <citation type="journal article" date="2011" name="Extremophiles">
        <title>Genomic analyses of Acidianus hospitalis W1 a host for studying crenarchaeal virus and plasmid life cycles.</title>
        <authorList>
            <person name="You X.Y."/>
            <person name="Liu C."/>
            <person name="Wang S.Y."/>
            <person name="Jiang C.Y."/>
            <person name="Shah S.A."/>
            <person name="Prangishvili D."/>
            <person name="Liu S.J."/>
            <person name="Garrett R.A."/>
        </authorList>
    </citation>
    <scope>NUCLEOTIDE SEQUENCE</scope>
    <source>
        <strain>W1</strain>
    </source>
</reference>
<dbReference type="SUPFAM" id="SSF89155">
    <property type="entry name" value="TorD-like"/>
    <property type="match status" value="1"/>
</dbReference>
<dbReference type="STRING" id="933801.Ahos_0233"/>
<proteinExistence type="predicted"/>
<organism evidence="1 2">
    <name type="scientific">Acidianus hospitalis (strain W1)</name>
    <dbReference type="NCBI Taxonomy" id="933801"/>
    <lineage>
        <taxon>Archaea</taxon>
        <taxon>Thermoproteota</taxon>
        <taxon>Thermoprotei</taxon>
        <taxon>Sulfolobales</taxon>
        <taxon>Sulfolobaceae</taxon>
        <taxon>Acidianus</taxon>
    </lineage>
</organism>
<accession>F4B4W0</accession>
<dbReference type="Pfam" id="PF02613">
    <property type="entry name" value="Nitrate_red_del"/>
    <property type="match status" value="1"/>
</dbReference>
<dbReference type="Proteomes" id="UP000008458">
    <property type="component" value="Chromosome"/>
</dbReference>
<dbReference type="AlphaFoldDB" id="F4B4W0"/>
<dbReference type="EMBL" id="CP002535">
    <property type="protein sequence ID" value="AEE93125.1"/>
    <property type="molecule type" value="Genomic_DNA"/>
</dbReference>
<reference evidence="1 2" key="1">
    <citation type="journal article" date="2011" name="Extremophiles">
        <title>Genomic analysis of Acidianus hospitalis W1 a host for studying crenarchaeal virus and plasmid life cycles.</title>
        <authorList>
            <person name="You X.Y."/>
            <person name="Liu C."/>
            <person name="Wang S.Y."/>
            <person name="Jiang C.Y."/>
            <person name="Shah S.A."/>
            <person name="Prangishvili D."/>
            <person name="She Q."/>
            <person name="Liu S.J."/>
            <person name="Garrett R.A."/>
        </authorList>
    </citation>
    <scope>NUCLEOTIDE SEQUENCE [LARGE SCALE GENOMIC DNA]</scope>
    <source>
        <strain evidence="1 2">W1</strain>
    </source>
</reference>
<sequence length="204" mass="23932">MIKMIETSIKDTLSFFKYSLFDFLAQAFHYPYKLKDIKDLQNKARELEDLVKSFCDTQFVESFENFKKYLDSINNVDKLTEVEIQFVELDKPYNVHLSLYETINRFGYYDLVTSGKLINLYTTVGIKPKEEPDLLSTELGFLAFLYFGKAIGQDTSQIISTFLEEHINKWVPKLIENLKQSKYEYFVVLSELLDKSLRCIEGES</sequence>
<dbReference type="Gene3D" id="1.10.3480.10">
    <property type="entry name" value="TorD-like"/>
    <property type="match status" value="1"/>
</dbReference>
<dbReference type="InterPro" id="IPR036411">
    <property type="entry name" value="TorD-like_sf"/>
</dbReference>
<dbReference type="KEGG" id="aho:Ahos_0233"/>
<protein>
    <submittedName>
        <fullName evidence="1">DMSO reductase family type II enzyme chaperone</fullName>
    </submittedName>
</protein>
<evidence type="ECO:0000313" key="2">
    <source>
        <dbReference type="Proteomes" id="UP000008458"/>
    </source>
</evidence>
<dbReference type="HOGENOM" id="CLU_1340670_0_0_2"/>
<gene>
    <name evidence="1" type="ordered locus">Ahos_0233</name>
</gene>
<name>F4B4W0_ACIHW</name>
<dbReference type="InterPro" id="IPR020945">
    <property type="entry name" value="DMSO/NO3_reduct_chaperone"/>
</dbReference>
<keyword evidence="2" id="KW-1185">Reference proteome</keyword>
<evidence type="ECO:0000313" key="1">
    <source>
        <dbReference type="EMBL" id="AEE93125.1"/>
    </source>
</evidence>
<dbReference type="eggNOG" id="arCOG01506">
    <property type="taxonomic scope" value="Archaea"/>
</dbReference>